<dbReference type="Proteomes" id="UP001597283">
    <property type="component" value="Unassembled WGS sequence"/>
</dbReference>
<organism evidence="1 2">
    <name type="scientific">Sphingomonas floccifaciens</name>
    <dbReference type="NCBI Taxonomy" id="1844115"/>
    <lineage>
        <taxon>Bacteria</taxon>
        <taxon>Pseudomonadati</taxon>
        <taxon>Pseudomonadota</taxon>
        <taxon>Alphaproteobacteria</taxon>
        <taxon>Sphingomonadales</taxon>
        <taxon>Sphingomonadaceae</taxon>
        <taxon>Sphingomonas</taxon>
    </lineage>
</organism>
<protein>
    <submittedName>
        <fullName evidence="1">CaiB/BaiF CoA transferase family protein</fullName>
    </submittedName>
</protein>
<dbReference type="Gene3D" id="3.30.1540.10">
    <property type="entry name" value="formyl-coa transferase, domain 3"/>
    <property type="match status" value="1"/>
</dbReference>
<accession>A0ABW4NCY1</accession>
<dbReference type="InterPro" id="IPR003673">
    <property type="entry name" value="CoA-Trfase_fam_III"/>
</dbReference>
<sequence>MSALSGLTVVDFSKFLPGPYCTWLLAELGAEVIRIENPRELAKQRKVFGWDKLSEEENARLRACDVFARGKKSVLIDPGSDDGRAAIHQLIAGADILVEDYRPGVMADMGYGWPEMAALNPRLVYCSVTLCGQTGPYARRPGHDPVALAIAGALSRMGEDPERPAFPGVPVADLLSGSNAVIGILAALLARTTSGHGQHVDIAMSDASLPLIANVISRNVDLSQAPPKGMHRADSGIWRTADDLYVVTTDMEPRYWRLFVEAIGLSELADRQMDRAGWAEMKARIAERIATRPRDEWLGIFERADTQYAPILTIAEALDDPHNVARGMAIDVALPGGGTARQIGSPVRLGDAAPARAASAPGADTRTVLAALGYSESQIAALEGTLS</sequence>
<dbReference type="PANTHER" id="PTHR48228:SF5">
    <property type="entry name" value="ALPHA-METHYLACYL-COA RACEMASE"/>
    <property type="match status" value="1"/>
</dbReference>
<keyword evidence="2" id="KW-1185">Reference proteome</keyword>
<dbReference type="InterPro" id="IPR023606">
    <property type="entry name" value="CoA-Trfase_III_dom_1_sf"/>
</dbReference>
<dbReference type="GO" id="GO:0016740">
    <property type="term" value="F:transferase activity"/>
    <property type="evidence" value="ECO:0007669"/>
    <property type="project" value="UniProtKB-KW"/>
</dbReference>
<keyword evidence="1" id="KW-0808">Transferase</keyword>
<dbReference type="Gene3D" id="3.40.50.10540">
    <property type="entry name" value="Crotonobetainyl-coa:carnitine coa-transferase, domain 1"/>
    <property type="match status" value="1"/>
</dbReference>
<dbReference type="PANTHER" id="PTHR48228">
    <property type="entry name" value="SUCCINYL-COA--D-CITRAMALATE COA-TRANSFERASE"/>
    <property type="match status" value="1"/>
</dbReference>
<dbReference type="InterPro" id="IPR050509">
    <property type="entry name" value="CoA-transferase_III"/>
</dbReference>
<dbReference type="InterPro" id="IPR044855">
    <property type="entry name" value="CoA-Trfase_III_dom3_sf"/>
</dbReference>
<dbReference type="Pfam" id="PF02515">
    <property type="entry name" value="CoA_transf_3"/>
    <property type="match status" value="1"/>
</dbReference>
<evidence type="ECO:0000313" key="1">
    <source>
        <dbReference type="EMBL" id="MFD1787886.1"/>
    </source>
</evidence>
<gene>
    <name evidence="1" type="ORF">ACFSC3_09895</name>
</gene>
<reference evidence="2" key="1">
    <citation type="journal article" date="2019" name="Int. J. Syst. Evol. Microbiol.">
        <title>The Global Catalogue of Microorganisms (GCM) 10K type strain sequencing project: providing services to taxonomists for standard genome sequencing and annotation.</title>
        <authorList>
            <consortium name="The Broad Institute Genomics Platform"/>
            <consortium name="The Broad Institute Genome Sequencing Center for Infectious Disease"/>
            <person name="Wu L."/>
            <person name="Ma J."/>
        </authorList>
    </citation>
    <scope>NUCLEOTIDE SEQUENCE [LARGE SCALE GENOMIC DNA]</scope>
    <source>
        <strain evidence="2">Q85</strain>
    </source>
</reference>
<dbReference type="EMBL" id="JBHUFC010000003">
    <property type="protein sequence ID" value="MFD1787886.1"/>
    <property type="molecule type" value="Genomic_DNA"/>
</dbReference>
<proteinExistence type="predicted"/>
<name>A0ABW4NCY1_9SPHN</name>
<evidence type="ECO:0000313" key="2">
    <source>
        <dbReference type="Proteomes" id="UP001597283"/>
    </source>
</evidence>
<comment type="caution">
    <text evidence="1">The sequence shown here is derived from an EMBL/GenBank/DDBJ whole genome shotgun (WGS) entry which is preliminary data.</text>
</comment>
<dbReference type="RefSeq" id="WP_380940246.1">
    <property type="nucleotide sequence ID" value="NZ_JBHUFC010000003.1"/>
</dbReference>
<dbReference type="SUPFAM" id="SSF89796">
    <property type="entry name" value="CoA-transferase family III (CaiB/BaiF)"/>
    <property type="match status" value="1"/>
</dbReference>